<dbReference type="CDD" id="cd07332">
    <property type="entry name" value="M48C_Oma1_like"/>
    <property type="match status" value="1"/>
</dbReference>
<proteinExistence type="inferred from homology"/>
<organism evidence="10">
    <name type="scientific">Candidatus Electrothrix aestuarii</name>
    <dbReference type="NCBI Taxonomy" id="3062594"/>
    <lineage>
        <taxon>Bacteria</taxon>
        <taxon>Pseudomonadati</taxon>
        <taxon>Thermodesulfobacteriota</taxon>
        <taxon>Desulfobulbia</taxon>
        <taxon>Desulfobulbales</taxon>
        <taxon>Desulfobulbaceae</taxon>
        <taxon>Candidatus Electrothrix</taxon>
    </lineage>
</organism>
<keyword evidence="3 6" id="KW-0378">Hydrolase</keyword>
<feature type="region of interest" description="Disordered" evidence="7">
    <location>
        <begin position="367"/>
        <end position="388"/>
    </location>
</feature>
<dbReference type="EMBL" id="CP159373">
    <property type="protein sequence ID" value="XCN75353.1"/>
    <property type="molecule type" value="Genomic_DNA"/>
</dbReference>
<feature type="compositionally biased region" description="Polar residues" evidence="7">
    <location>
        <begin position="379"/>
        <end position="388"/>
    </location>
</feature>
<dbReference type="GO" id="GO:0051603">
    <property type="term" value="P:proteolysis involved in protein catabolic process"/>
    <property type="evidence" value="ECO:0007669"/>
    <property type="project" value="TreeGrafter"/>
</dbReference>
<dbReference type="KEGG" id="eaj:Q3M24_11685"/>
<evidence type="ECO:0000259" key="9">
    <source>
        <dbReference type="Pfam" id="PF01435"/>
    </source>
</evidence>
<feature type="transmembrane region" description="Helical" evidence="8">
    <location>
        <begin position="101"/>
        <end position="125"/>
    </location>
</feature>
<dbReference type="AlphaFoldDB" id="A0AAU8M2M7"/>
<reference evidence="10" key="1">
    <citation type="journal article" date="2024" name="Syst. Appl. Microbiol.">
        <title>First single-strain enrichments of Electrothrix cable bacteria, description of E. aestuarii sp. nov. and E. rattekaaiensis sp. nov., and proposal of a cable bacteria taxonomy following the rules of the SeqCode.</title>
        <authorList>
            <person name="Plum-Jensen L.E."/>
            <person name="Schramm A."/>
            <person name="Marshall I.P.G."/>
        </authorList>
    </citation>
    <scope>NUCLEOTIDE SEQUENCE</scope>
    <source>
        <strain evidence="10">Rat1</strain>
    </source>
</reference>
<dbReference type="Pfam" id="PF01435">
    <property type="entry name" value="Peptidase_M48"/>
    <property type="match status" value="1"/>
</dbReference>
<keyword evidence="5 6" id="KW-0482">Metalloprotease</keyword>
<gene>
    <name evidence="10" type="ORF">Q3M24_11685</name>
</gene>
<evidence type="ECO:0000256" key="3">
    <source>
        <dbReference type="ARBA" id="ARBA00022801"/>
    </source>
</evidence>
<dbReference type="Gene3D" id="3.30.2010.10">
    <property type="entry name" value="Metalloproteases ('zincins'), catalytic domain"/>
    <property type="match status" value="1"/>
</dbReference>
<evidence type="ECO:0000256" key="2">
    <source>
        <dbReference type="ARBA" id="ARBA00022723"/>
    </source>
</evidence>
<dbReference type="PANTHER" id="PTHR22726">
    <property type="entry name" value="METALLOENDOPEPTIDASE OMA1"/>
    <property type="match status" value="1"/>
</dbReference>
<dbReference type="GO" id="GO:0046872">
    <property type="term" value="F:metal ion binding"/>
    <property type="evidence" value="ECO:0007669"/>
    <property type="project" value="UniProtKB-KW"/>
</dbReference>
<evidence type="ECO:0000313" key="10">
    <source>
        <dbReference type="EMBL" id="XCN75353.1"/>
    </source>
</evidence>
<accession>A0AAU8M2M7</accession>
<keyword evidence="8" id="KW-0472">Membrane</keyword>
<dbReference type="InterPro" id="IPR051156">
    <property type="entry name" value="Mito/Outer_Membr_Metalloprot"/>
</dbReference>
<protein>
    <submittedName>
        <fullName evidence="10">M48 family metallopeptidase</fullName>
    </submittedName>
</protein>
<comment type="cofactor">
    <cofactor evidence="6">
        <name>Zn(2+)</name>
        <dbReference type="ChEBI" id="CHEBI:29105"/>
    </cofactor>
    <text evidence="6">Binds 1 zinc ion per subunit.</text>
</comment>
<dbReference type="GO" id="GO:0016020">
    <property type="term" value="C:membrane"/>
    <property type="evidence" value="ECO:0007669"/>
    <property type="project" value="TreeGrafter"/>
</dbReference>
<evidence type="ECO:0000256" key="6">
    <source>
        <dbReference type="RuleBase" id="RU003983"/>
    </source>
</evidence>
<keyword evidence="8" id="KW-1133">Transmembrane helix</keyword>
<dbReference type="PANTHER" id="PTHR22726:SF1">
    <property type="entry name" value="METALLOENDOPEPTIDASE OMA1, MITOCHONDRIAL"/>
    <property type="match status" value="1"/>
</dbReference>
<evidence type="ECO:0000256" key="1">
    <source>
        <dbReference type="ARBA" id="ARBA00022670"/>
    </source>
</evidence>
<evidence type="ECO:0000256" key="7">
    <source>
        <dbReference type="SAM" id="MobiDB-lite"/>
    </source>
</evidence>
<comment type="similarity">
    <text evidence="6">Belongs to the peptidase M48 family.</text>
</comment>
<reference evidence="10" key="2">
    <citation type="submission" date="2024-06" db="EMBL/GenBank/DDBJ databases">
        <authorList>
            <person name="Plum-Jensen L.E."/>
            <person name="Schramm A."/>
            <person name="Marshall I.P.G."/>
        </authorList>
    </citation>
    <scope>NUCLEOTIDE SEQUENCE</scope>
    <source>
        <strain evidence="10">Rat1</strain>
    </source>
</reference>
<sequence>MNYQAHALHSSFERGRKSGFIVIDTEALTFRTGETETSVTLPLQGLEISLGGAGNRLIYFRHPDHPDWTLYSDDQKILENPFLVKTAACAEATKALKKKRLFSITSVVAFLFCIAMCAIGAYFGLHLIARVAANSVPPQYEAKIGKKLFALVTADKHFLELPKELTAITDPLTQAVTDKDFSFDFYLIEDSSINAFALPGGRVVIHSGLLLNATSAEEVAGVLAHEISHVTQRHHIRGLVNRTGTVLLVQAIFGDASALLATLSELGGDLSSLKNSRAFELEADHSGWELLKRAKINPHGMISFFQTLKKEQNVLQKTIEENLSFLSTHPETEERIQVLNALWQKEGKTLQGHTLQIDYKQVKQEVEAAVRKAHRPEQDSGSNGGPNP</sequence>
<dbReference type="InterPro" id="IPR001915">
    <property type="entry name" value="Peptidase_M48"/>
</dbReference>
<evidence type="ECO:0000256" key="4">
    <source>
        <dbReference type="ARBA" id="ARBA00022833"/>
    </source>
</evidence>
<evidence type="ECO:0000256" key="5">
    <source>
        <dbReference type="ARBA" id="ARBA00023049"/>
    </source>
</evidence>
<keyword evidence="2" id="KW-0479">Metal-binding</keyword>
<keyword evidence="1 6" id="KW-0645">Protease</keyword>
<name>A0AAU8M2M7_9BACT</name>
<keyword evidence="4 6" id="KW-0862">Zinc</keyword>
<feature type="compositionally biased region" description="Basic and acidic residues" evidence="7">
    <location>
        <begin position="367"/>
        <end position="378"/>
    </location>
</feature>
<dbReference type="GO" id="GO:0004222">
    <property type="term" value="F:metalloendopeptidase activity"/>
    <property type="evidence" value="ECO:0007669"/>
    <property type="project" value="InterPro"/>
</dbReference>
<keyword evidence="8" id="KW-0812">Transmembrane</keyword>
<evidence type="ECO:0000256" key="8">
    <source>
        <dbReference type="SAM" id="Phobius"/>
    </source>
</evidence>
<feature type="domain" description="Peptidase M48" evidence="9">
    <location>
        <begin position="168"/>
        <end position="341"/>
    </location>
</feature>